<dbReference type="InterPro" id="IPR018680">
    <property type="entry name" value="DUF2164"/>
</dbReference>
<dbReference type="AlphaFoldDB" id="A0A857C552"/>
<reference evidence="1 2" key="1">
    <citation type="submission" date="2019-12" db="EMBL/GenBank/DDBJ databases">
        <title>The genome of Stappia indica PHM037.</title>
        <authorList>
            <person name="Kacar D."/>
            <person name="Galan B."/>
            <person name="Canedo L."/>
            <person name="Rodriguez P."/>
            <person name="de la Calle F."/>
            <person name="Garcia J.L."/>
        </authorList>
    </citation>
    <scope>NUCLEOTIDE SEQUENCE [LARGE SCALE GENOMIC DNA]</scope>
    <source>
        <strain evidence="1 2">PHM037</strain>
    </source>
</reference>
<dbReference type="Pfam" id="PF09932">
    <property type="entry name" value="DUF2164"/>
    <property type="match status" value="1"/>
</dbReference>
<dbReference type="Proteomes" id="UP000435648">
    <property type="component" value="Chromosome"/>
</dbReference>
<name>A0A857C552_9HYPH</name>
<dbReference type="KEGG" id="siw:GH266_05695"/>
<dbReference type="RefSeq" id="WP_158193032.1">
    <property type="nucleotide sequence ID" value="NZ_CP046908.1"/>
</dbReference>
<proteinExistence type="predicted"/>
<organism evidence="1 2">
    <name type="scientific">Stappia indica</name>
    <dbReference type="NCBI Taxonomy" id="538381"/>
    <lineage>
        <taxon>Bacteria</taxon>
        <taxon>Pseudomonadati</taxon>
        <taxon>Pseudomonadota</taxon>
        <taxon>Alphaproteobacteria</taxon>
        <taxon>Hyphomicrobiales</taxon>
        <taxon>Stappiaceae</taxon>
        <taxon>Stappia</taxon>
    </lineage>
</organism>
<accession>A0A857C552</accession>
<evidence type="ECO:0000313" key="1">
    <source>
        <dbReference type="EMBL" id="QGZ34047.1"/>
    </source>
</evidence>
<gene>
    <name evidence="1" type="ORF">GH266_05695</name>
</gene>
<dbReference type="EMBL" id="CP046908">
    <property type="protein sequence ID" value="QGZ34047.1"/>
    <property type="molecule type" value="Genomic_DNA"/>
</dbReference>
<evidence type="ECO:0000313" key="2">
    <source>
        <dbReference type="Proteomes" id="UP000435648"/>
    </source>
</evidence>
<dbReference type="OrthoDB" id="6629495at2"/>
<sequence length="86" mass="9459">MSRSASGSPFKAEEKAELARRLRDYLRDELGAEAGMLETEAFLDFIAAEIGNAFYNRGLFDAQAAIAARLEEATDAVYVLEKPTRA</sequence>
<protein>
    <submittedName>
        <fullName evidence="1">DUF2164 family protein</fullName>
    </submittedName>
</protein>